<proteinExistence type="predicted"/>
<dbReference type="AlphaFoldDB" id="A0A1M4T089"/>
<dbReference type="PROSITE" id="PS50929">
    <property type="entry name" value="ABC_TM1F"/>
    <property type="match status" value="1"/>
</dbReference>
<dbReference type="Pfam" id="PF00005">
    <property type="entry name" value="ABC_tran"/>
    <property type="match status" value="1"/>
</dbReference>
<feature type="transmembrane region" description="Helical" evidence="8">
    <location>
        <begin position="37"/>
        <end position="57"/>
    </location>
</feature>
<evidence type="ECO:0000256" key="8">
    <source>
        <dbReference type="SAM" id="Phobius"/>
    </source>
</evidence>
<dbReference type="STRING" id="1122206.SAMN02745753_00171"/>
<dbReference type="InterPro" id="IPR003439">
    <property type="entry name" value="ABC_transporter-like_ATP-bd"/>
</dbReference>
<evidence type="ECO:0000313" key="12">
    <source>
        <dbReference type="Proteomes" id="UP000184517"/>
    </source>
</evidence>
<keyword evidence="2 8" id="KW-0812">Transmembrane</keyword>
<evidence type="ECO:0000256" key="6">
    <source>
        <dbReference type="ARBA" id="ARBA00023136"/>
    </source>
</evidence>
<feature type="coiled-coil region" evidence="7">
    <location>
        <begin position="206"/>
        <end position="246"/>
    </location>
</feature>
<protein>
    <submittedName>
        <fullName evidence="11">ATP-binding cassette, subfamily C, CydD</fullName>
    </submittedName>
</protein>
<reference evidence="12" key="1">
    <citation type="submission" date="2016-11" db="EMBL/GenBank/DDBJ databases">
        <authorList>
            <person name="Varghese N."/>
            <person name="Submissions S."/>
        </authorList>
    </citation>
    <scope>NUCLEOTIDE SEQUENCE [LARGE SCALE GENOMIC DNA]</scope>
    <source>
        <strain evidence="12">DSM 16579</strain>
    </source>
</reference>
<dbReference type="InterPro" id="IPR039421">
    <property type="entry name" value="Type_1_exporter"/>
</dbReference>
<feature type="domain" description="ABC transporter" evidence="9">
    <location>
        <begin position="367"/>
        <end position="597"/>
    </location>
</feature>
<dbReference type="Pfam" id="PF00664">
    <property type="entry name" value="ABC_membrane"/>
    <property type="match status" value="1"/>
</dbReference>
<dbReference type="SMART" id="SM00382">
    <property type="entry name" value="AAA"/>
    <property type="match status" value="1"/>
</dbReference>
<evidence type="ECO:0000256" key="3">
    <source>
        <dbReference type="ARBA" id="ARBA00022741"/>
    </source>
</evidence>
<feature type="transmembrane region" description="Helical" evidence="8">
    <location>
        <begin position="152"/>
        <end position="169"/>
    </location>
</feature>
<evidence type="ECO:0000256" key="4">
    <source>
        <dbReference type="ARBA" id="ARBA00022840"/>
    </source>
</evidence>
<dbReference type="InterPro" id="IPR003593">
    <property type="entry name" value="AAA+_ATPase"/>
</dbReference>
<organism evidence="11 12">
    <name type="scientific">Marinomonas polaris DSM 16579</name>
    <dbReference type="NCBI Taxonomy" id="1122206"/>
    <lineage>
        <taxon>Bacteria</taxon>
        <taxon>Pseudomonadati</taxon>
        <taxon>Pseudomonadota</taxon>
        <taxon>Gammaproteobacteria</taxon>
        <taxon>Oceanospirillales</taxon>
        <taxon>Oceanospirillaceae</taxon>
        <taxon>Marinomonas</taxon>
    </lineage>
</organism>
<dbReference type="EMBL" id="FQVF01000002">
    <property type="protein sequence ID" value="SHE37845.1"/>
    <property type="molecule type" value="Genomic_DNA"/>
</dbReference>
<dbReference type="RefSeq" id="WP_072837838.1">
    <property type="nucleotide sequence ID" value="NZ_FQVF01000002.1"/>
</dbReference>
<feature type="transmembrane region" description="Helical" evidence="8">
    <location>
        <begin position="69"/>
        <end position="87"/>
    </location>
</feature>
<evidence type="ECO:0000256" key="1">
    <source>
        <dbReference type="ARBA" id="ARBA00004651"/>
    </source>
</evidence>
<dbReference type="SUPFAM" id="SSF52540">
    <property type="entry name" value="P-loop containing nucleoside triphosphate hydrolases"/>
    <property type="match status" value="1"/>
</dbReference>
<comment type="subcellular location">
    <subcellularLocation>
        <location evidence="1">Cell membrane</location>
        <topology evidence="1">Multi-pass membrane protein</topology>
    </subcellularLocation>
</comment>
<dbReference type="Gene3D" id="3.40.50.300">
    <property type="entry name" value="P-loop containing nucleotide triphosphate hydrolases"/>
    <property type="match status" value="1"/>
</dbReference>
<gene>
    <name evidence="11" type="ORF">SAMN02745753_00171</name>
</gene>
<keyword evidence="3" id="KW-0547">Nucleotide-binding</keyword>
<name>A0A1M4T089_9GAMM</name>
<dbReference type="InterPro" id="IPR011527">
    <property type="entry name" value="ABC1_TM_dom"/>
</dbReference>
<dbReference type="CDD" id="cd18584">
    <property type="entry name" value="ABC_6TM_AarD_CydD"/>
    <property type="match status" value="1"/>
</dbReference>
<evidence type="ECO:0000313" key="11">
    <source>
        <dbReference type="EMBL" id="SHE37845.1"/>
    </source>
</evidence>
<dbReference type="GO" id="GO:0042883">
    <property type="term" value="P:cysteine transport"/>
    <property type="evidence" value="ECO:0007669"/>
    <property type="project" value="InterPro"/>
</dbReference>
<dbReference type="GO" id="GO:0016887">
    <property type="term" value="F:ATP hydrolysis activity"/>
    <property type="evidence" value="ECO:0007669"/>
    <property type="project" value="InterPro"/>
</dbReference>
<dbReference type="CDD" id="cd03228">
    <property type="entry name" value="ABCC_MRP_Like"/>
    <property type="match status" value="1"/>
</dbReference>
<dbReference type="Gene3D" id="1.20.1560.10">
    <property type="entry name" value="ABC transporter type 1, transmembrane domain"/>
    <property type="match status" value="1"/>
</dbReference>
<dbReference type="InterPro" id="IPR017871">
    <property type="entry name" value="ABC_transporter-like_CS"/>
</dbReference>
<evidence type="ECO:0000259" key="9">
    <source>
        <dbReference type="PROSITE" id="PS50893"/>
    </source>
</evidence>
<feature type="transmembrane region" description="Helical" evidence="8">
    <location>
        <begin position="175"/>
        <end position="192"/>
    </location>
</feature>
<keyword evidence="5 8" id="KW-1133">Transmembrane helix</keyword>
<evidence type="ECO:0000256" key="5">
    <source>
        <dbReference type="ARBA" id="ARBA00022989"/>
    </source>
</evidence>
<evidence type="ECO:0000259" key="10">
    <source>
        <dbReference type="PROSITE" id="PS50929"/>
    </source>
</evidence>
<dbReference type="GO" id="GO:0140359">
    <property type="term" value="F:ABC-type transporter activity"/>
    <property type="evidence" value="ECO:0007669"/>
    <property type="project" value="InterPro"/>
</dbReference>
<evidence type="ECO:0000256" key="7">
    <source>
        <dbReference type="SAM" id="Coils"/>
    </source>
</evidence>
<dbReference type="Proteomes" id="UP000184517">
    <property type="component" value="Unassembled WGS sequence"/>
</dbReference>
<dbReference type="OrthoDB" id="9806127at2"/>
<feature type="transmembrane region" description="Helical" evidence="8">
    <location>
        <begin position="250"/>
        <end position="278"/>
    </location>
</feature>
<accession>A0A1M4T089</accession>
<dbReference type="PANTHER" id="PTHR24221:SF261">
    <property type="entry name" value="GLUTATHIONE_L-CYSTEINE TRANSPORT SYSTEM ATP-BINDING_PERMEASE PROTEIN CYDD"/>
    <property type="match status" value="1"/>
</dbReference>
<keyword evidence="12" id="KW-1185">Reference proteome</keyword>
<dbReference type="PROSITE" id="PS00211">
    <property type="entry name" value="ABC_TRANSPORTER_1"/>
    <property type="match status" value="1"/>
</dbReference>
<dbReference type="GO" id="GO:0005886">
    <property type="term" value="C:plasma membrane"/>
    <property type="evidence" value="ECO:0007669"/>
    <property type="project" value="UniProtKB-SubCell"/>
</dbReference>
<keyword evidence="4 11" id="KW-0067">ATP-binding</keyword>
<keyword evidence="6 8" id="KW-0472">Membrane</keyword>
<sequence length="597" mass="65894">MTREKGAQKTRRTGRIKTPEAVFLGQLANQQSSKYRLAQGFGVLFAVSLVLQAWALANVFSDMALHQSFSISLLVVGLFALLIRALANFGRERICTSASRDIRYGLRGKLVSHLTNLGPARLRIEEDAALSTRVYEQVDALDDFFSRYKPQVFMVTLIPCVILLSVVSISWIAFFVFMMTAPLVIIFMIFVGHKAAQANRRQFNVLAMLSNQFMDLNQGLAELKRLNRTNEARERLSDSANAYQKTTMSVLVLAFLSTATLELFASLSIAMIALYLGLGLLEVLPWQVGSSPVTLTQAMFLLLLAPEFYLPLRQLGNDYHAKQKAEAAATDLLEILNAAVHTAASQEEVSRVAGSNNAATTNQLTSIQFENLSWREDGRYRLAPITATINKGERVWLSGESGVGKSSLLHLLLGFEENYQGMFLVNSQPFGELDLASWRAKLAWLPQTPEWVNGSIRRNLLLGLGSKEGAALPSEDEINAALRESQCDDFIQALPAGLETKLTELGAGLSGGQMQRLSIARALLSKADMWLLDEPCSGLDKETAQTVLETLEKASKGKTLLIVSHDTHPIAWVDKHWALTKGGLHEQSRKENRQAIA</sequence>
<dbReference type="NCBIfam" id="TIGR02857">
    <property type="entry name" value="CydD"/>
    <property type="match status" value="1"/>
</dbReference>
<dbReference type="PANTHER" id="PTHR24221">
    <property type="entry name" value="ATP-BINDING CASSETTE SUB-FAMILY B"/>
    <property type="match status" value="1"/>
</dbReference>
<dbReference type="SUPFAM" id="SSF90123">
    <property type="entry name" value="ABC transporter transmembrane region"/>
    <property type="match status" value="1"/>
</dbReference>
<keyword evidence="7" id="KW-0175">Coiled coil</keyword>
<evidence type="ECO:0000256" key="2">
    <source>
        <dbReference type="ARBA" id="ARBA00022692"/>
    </source>
</evidence>
<dbReference type="PROSITE" id="PS50893">
    <property type="entry name" value="ABC_TRANSPORTER_2"/>
    <property type="match status" value="1"/>
</dbReference>
<dbReference type="GO" id="GO:0034040">
    <property type="term" value="F:ATPase-coupled lipid transmembrane transporter activity"/>
    <property type="evidence" value="ECO:0007669"/>
    <property type="project" value="TreeGrafter"/>
</dbReference>
<feature type="domain" description="ABC transmembrane type-1" evidence="10">
    <location>
        <begin position="41"/>
        <end position="324"/>
    </location>
</feature>
<dbReference type="InterPro" id="IPR014216">
    <property type="entry name" value="ABC_transptr_CydD"/>
</dbReference>
<dbReference type="InterPro" id="IPR027417">
    <property type="entry name" value="P-loop_NTPase"/>
</dbReference>
<dbReference type="GO" id="GO:0005524">
    <property type="term" value="F:ATP binding"/>
    <property type="evidence" value="ECO:0007669"/>
    <property type="project" value="UniProtKB-KW"/>
</dbReference>
<dbReference type="InterPro" id="IPR036640">
    <property type="entry name" value="ABC1_TM_sf"/>
</dbReference>